<accession>A0A2U1JB84</accession>
<dbReference type="InterPro" id="IPR002885">
    <property type="entry name" value="PPR_rpt"/>
</dbReference>
<sequence length="1016" mass="114969">MITILKALKNPKILSKHLVPIHNSRLVYKIDIPVKKLGNQRHGFSSCTKNLNFNSKLKNLIWNISSTKNSIQEKIEVASPTKNNIDSVNKWRYKGQRNTMDYVGLVVALDAMHAEKAWYAFIEDPENSVIDIVTDKTNISTWKQYTEQLDLQQNLKEMNKVASILIDRDLVLLKIVKLFAQQILIEKQTQQTELKFQSIVGNSIGGKHWGNRISIVLNHLFAGRIWALEHDITKNINSEPIFNGLQLEKNEYDVILQSIYEYSVQCGKHIPETNGVDEHFVPSTRDHSLSSILSSLDLVNYPSKTSYNVVQQMQMDKTLDIGNVNQFLQTCLVFGDMQTGIQGIKTLLGIDLHNTDLKGNIEIGELDPNPTTFVLAGNIVLEYESSENPKSNMIKILYNKFCPLLKNNDFGHLALKQTGINKSRTIEYLIPQLHILFLLFSSLIKENNVDEALNTYEAIKLVFGTLLNQKTDINNDLNETETEKEISVVGDICTISFENISSLVSQSQQDWWIMNILSDMENFGLVPTQKIFSNYFDLLAATNSIKEIQSFAKDFICKYKQNAKIDEICGNILIAISQIPQNNLDTTLESIALDIYNFVDDKQKGVMITTGIIKCLCKNNNLEHTKTALEILENRIENKNDIEIQQATIVMDSFTKLLMPELALGLFETFLKAHKTKLSDRIDLYTSAMKAYHSEKEYSQVIEIGNLLIPDSEQEQQSEDIYSKDGLEVSHVVDSIQIKDIPTIALELLFDSHVCLGNVSDALRLLETIRGEKRQITSFIYSCLIRGFGDSKSESGIQLVCALANLDRNIGPPTSGNENENKIPYLNTDYYNALIEAYANCGNPSLAFQAWEVMQIRKILPSTETAKVLIDICGWTERNDFSAERTLMPIDTQRLEKISKIDLVNYTPDPENPNTGKMINLYRLGYILDELKECGLELSKANTKSIFEVLVRGRKYTDAVEYLTGSKFFLKEVDDIRAGLILGDSVAVFAKNILQVAGEPAQKSLDMLSDMLKIKH</sequence>
<gene>
    <name evidence="3" type="ORF">BB558_001597</name>
</gene>
<dbReference type="PANTHER" id="PTHR47932">
    <property type="entry name" value="ATPASE EXPRESSION PROTEIN 3"/>
    <property type="match status" value="1"/>
</dbReference>
<feature type="repeat" description="PPR" evidence="2">
    <location>
        <begin position="827"/>
        <end position="861"/>
    </location>
</feature>
<dbReference type="PROSITE" id="PS51375">
    <property type="entry name" value="PPR"/>
    <property type="match status" value="1"/>
</dbReference>
<protein>
    <recommendedName>
        <fullName evidence="5">Pentacotripeptide-repeat region of PRORP domain-containing protein</fullName>
    </recommendedName>
</protein>
<dbReference type="Gene3D" id="1.25.40.10">
    <property type="entry name" value="Tetratricopeptide repeat domain"/>
    <property type="match status" value="1"/>
</dbReference>
<dbReference type="Proteomes" id="UP000245591">
    <property type="component" value="Unassembled WGS sequence"/>
</dbReference>
<dbReference type="AlphaFoldDB" id="A0A2U1JB84"/>
<keyword evidence="1" id="KW-0677">Repeat</keyword>
<proteinExistence type="predicted"/>
<evidence type="ECO:0000313" key="3">
    <source>
        <dbReference type="EMBL" id="PWA02269.1"/>
    </source>
</evidence>
<comment type="caution">
    <text evidence="3">The sequence shown here is derived from an EMBL/GenBank/DDBJ whole genome shotgun (WGS) entry which is preliminary data.</text>
</comment>
<dbReference type="InterPro" id="IPR011990">
    <property type="entry name" value="TPR-like_helical_dom_sf"/>
</dbReference>
<organism evidence="3 4">
    <name type="scientific">Smittium angustum</name>
    <dbReference type="NCBI Taxonomy" id="133377"/>
    <lineage>
        <taxon>Eukaryota</taxon>
        <taxon>Fungi</taxon>
        <taxon>Fungi incertae sedis</taxon>
        <taxon>Zoopagomycota</taxon>
        <taxon>Kickxellomycotina</taxon>
        <taxon>Harpellomycetes</taxon>
        <taxon>Harpellales</taxon>
        <taxon>Legeriomycetaceae</taxon>
        <taxon>Smittium</taxon>
    </lineage>
</organism>
<evidence type="ECO:0008006" key="5">
    <source>
        <dbReference type="Google" id="ProtNLM"/>
    </source>
</evidence>
<reference evidence="3 4" key="1">
    <citation type="journal article" date="2018" name="MBio">
        <title>Comparative Genomics Reveals the Core Gene Toolbox for the Fungus-Insect Symbiosis.</title>
        <authorList>
            <person name="Wang Y."/>
            <person name="Stata M."/>
            <person name="Wang W."/>
            <person name="Stajich J.E."/>
            <person name="White M.M."/>
            <person name="Moncalvo J.M."/>
        </authorList>
    </citation>
    <scope>NUCLEOTIDE SEQUENCE [LARGE SCALE GENOMIC DNA]</scope>
    <source>
        <strain evidence="3 4">AUS-126-30</strain>
    </source>
</reference>
<evidence type="ECO:0000256" key="2">
    <source>
        <dbReference type="PROSITE-ProRule" id="PRU00708"/>
    </source>
</evidence>
<keyword evidence="4" id="KW-1185">Reference proteome</keyword>
<evidence type="ECO:0000256" key="1">
    <source>
        <dbReference type="ARBA" id="ARBA00022737"/>
    </source>
</evidence>
<dbReference type="Pfam" id="PF01535">
    <property type="entry name" value="PPR"/>
    <property type="match status" value="1"/>
</dbReference>
<name>A0A2U1JB84_SMIAN</name>
<evidence type="ECO:0000313" key="4">
    <source>
        <dbReference type="Proteomes" id="UP000245591"/>
    </source>
</evidence>
<dbReference type="PANTHER" id="PTHR47932:SF44">
    <property type="entry name" value="MIOREX COMPLEX COMPONENT 1"/>
    <property type="match status" value="1"/>
</dbReference>
<dbReference type="EMBL" id="MBFU01000090">
    <property type="protein sequence ID" value="PWA02269.1"/>
    <property type="molecule type" value="Genomic_DNA"/>
</dbReference>
<dbReference type="NCBIfam" id="TIGR00756">
    <property type="entry name" value="PPR"/>
    <property type="match status" value="1"/>
</dbReference>